<gene>
    <name evidence="2" type="ORF">QPJ95_16940</name>
</gene>
<protein>
    <recommendedName>
        <fullName evidence="4">Transporter</fullName>
    </recommendedName>
</protein>
<proteinExistence type="predicted"/>
<name>A0A9Y2P3G9_9RHOB</name>
<feature type="signal peptide" evidence="1">
    <location>
        <begin position="1"/>
        <end position="20"/>
    </location>
</feature>
<organism evidence="2 3">
    <name type="scientific">Parasedimentitalea psychrophila</name>
    <dbReference type="NCBI Taxonomy" id="2997337"/>
    <lineage>
        <taxon>Bacteria</taxon>
        <taxon>Pseudomonadati</taxon>
        <taxon>Pseudomonadota</taxon>
        <taxon>Alphaproteobacteria</taxon>
        <taxon>Rhodobacterales</taxon>
        <taxon>Paracoccaceae</taxon>
        <taxon>Parasedimentitalea</taxon>
    </lineage>
</organism>
<keyword evidence="1" id="KW-0732">Signal</keyword>
<dbReference type="RefSeq" id="WP_270919565.1">
    <property type="nucleotide sequence ID" value="NZ_CP127247.1"/>
</dbReference>
<evidence type="ECO:0000256" key="1">
    <source>
        <dbReference type="SAM" id="SignalP"/>
    </source>
</evidence>
<feature type="chain" id="PRO_5040966308" description="Transporter" evidence="1">
    <location>
        <begin position="21"/>
        <end position="293"/>
    </location>
</feature>
<keyword evidence="3" id="KW-1185">Reference proteome</keyword>
<evidence type="ECO:0000313" key="3">
    <source>
        <dbReference type="Proteomes" id="UP001238334"/>
    </source>
</evidence>
<accession>A0A9Y2P3G9</accession>
<reference evidence="2 3" key="1">
    <citation type="submission" date="2023-06" db="EMBL/GenBank/DDBJ databases">
        <title>Parasedimentitalea psychrophila sp. nov., a psychrophilic bacterium isolated from deep-sea sediment.</title>
        <authorList>
            <person name="Li A."/>
        </authorList>
    </citation>
    <scope>NUCLEOTIDE SEQUENCE [LARGE SCALE GENOMIC DNA]</scope>
    <source>
        <strain evidence="2 3">QS115</strain>
    </source>
</reference>
<dbReference type="KEGG" id="ppso:QPJ95_16940"/>
<dbReference type="EMBL" id="CP127247">
    <property type="protein sequence ID" value="WIY24269.1"/>
    <property type="molecule type" value="Genomic_DNA"/>
</dbReference>
<evidence type="ECO:0000313" key="2">
    <source>
        <dbReference type="EMBL" id="WIY24269.1"/>
    </source>
</evidence>
<evidence type="ECO:0008006" key="4">
    <source>
        <dbReference type="Google" id="ProtNLM"/>
    </source>
</evidence>
<dbReference type="AlphaFoldDB" id="A0A9Y2P3G9"/>
<dbReference type="Proteomes" id="UP001238334">
    <property type="component" value="Chromosome"/>
</dbReference>
<sequence length="293" mass="31249">MKLAFPAAIAFAVFTTAANAQVGPNIDELAKELANPGAANATMNFKFEYRTFSGTLPGADNQDSLTVTFQPALPFVLPNGHNLIFRPALPYVIGQPAFEGSAFDSRSQFGDIAYDLLYSWGGNGWTFGAGVVGSVPTGSSISSENWLLGPSALAVKTTDWGVLGLFPFHNEKVGGSGADVSLTSLQYFLFYGLGDGWQVGTGPTISYDWNAVSGQEWTVPFGLSVAKVTSIGKQLVKLNFAAEYNAVRPDAFASDWKFTFTFSPVVKNPFQKNPPTPVPDAVTRAAVLEPIRG</sequence>